<protein>
    <submittedName>
        <fullName evidence="2">Uncharacterized protein</fullName>
    </submittedName>
</protein>
<sequence length="248" mass="28361">MGKTTVPQKPTAGKNISTKPSKPSKPPKPSKPSTSKSQKDSATTNSTGSKRRHSSIDGSDEDTEDDNPPPFKRSKKDIKSVDTPHEKDRIFRSTFSKELTDQQILDKQWMSWKSTVYQHYHKPTILLDKGVVKYEFICKSTKTKLVQTRYDTSTTNLCNHRNSCEKQVAPPNEAITAYMGGGHYNHGEYRTWQAIWIARRSRPYCIIDDPEHKKMMTVVNPTIQLISSRTVTRDIIRIHDCTRCKSTF</sequence>
<dbReference type="Proteomes" id="UP000297245">
    <property type="component" value="Unassembled WGS sequence"/>
</dbReference>
<feature type="region of interest" description="Disordered" evidence="1">
    <location>
        <begin position="1"/>
        <end position="85"/>
    </location>
</feature>
<organism evidence="2 3">
    <name type="scientific">Dendrothele bispora (strain CBS 962.96)</name>
    <dbReference type="NCBI Taxonomy" id="1314807"/>
    <lineage>
        <taxon>Eukaryota</taxon>
        <taxon>Fungi</taxon>
        <taxon>Dikarya</taxon>
        <taxon>Basidiomycota</taxon>
        <taxon>Agaricomycotina</taxon>
        <taxon>Agaricomycetes</taxon>
        <taxon>Agaricomycetidae</taxon>
        <taxon>Agaricales</taxon>
        <taxon>Agaricales incertae sedis</taxon>
        <taxon>Dendrothele</taxon>
    </lineage>
</organism>
<name>A0A4S8LV55_DENBC</name>
<gene>
    <name evidence="2" type="ORF">K435DRAFT_861910</name>
</gene>
<dbReference type="AlphaFoldDB" id="A0A4S8LV55"/>
<feature type="compositionally biased region" description="Acidic residues" evidence="1">
    <location>
        <begin position="58"/>
        <end position="67"/>
    </location>
</feature>
<proteinExistence type="predicted"/>
<reference evidence="2 3" key="1">
    <citation type="journal article" date="2019" name="Nat. Ecol. Evol.">
        <title>Megaphylogeny resolves global patterns of mushroom evolution.</title>
        <authorList>
            <person name="Varga T."/>
            <person name="Krizsan K."/>
            <person name="Foldi C."/>
            <person name="Dima B."/>
            <person name="Sanchez-Garcia M."/>
            <person name="Sanchez-Ramirez S."/>
            <person name="Szollosi G.J."/>
            <person name="Szarkandi J.G."/>
            <person name="Papp V."/>
            <person name="Albert L."/>
            <person name="Andreopoulos W."/>
            <person name="Angelini C."/>
            <person name="Antonin V."/>
            <person name="Barry K.W."/>
            <person name="Bougher N.L."/>
            <person name="Buchanan P."/>
            <person name="Buyck B."/>
            <person name="Bense V."/>
            <person name="Catcheside P."/>
            <person name="Chovatia M."/>
            <person name="Cooper J."/>
            <person name="Damon W."/>
            <person name="Desjardin D."/>
            <person name="Finy P."/>
            <person name="Geml J."/>
            <person name="Haridas S."/>
            <person name="Hughes K."/>
            <person name="Justo A."/>
            <person name="Karasinski D."/>
            <person name="Kautmanova I."/>
            <person name="Kiss B."/>
            <person name="Kocsube S."/>
            <person name="Kotiranta H."/>
            <person name="LaButti K.M."/>
            <person name="Lechner B.E."/>
            <person name="Liimatainen K."/>
            <person name="Lipzen A."/>
            <person name="Lukacs Z."/>
            <person name="Mihaltcheva S."/>
            <person name="Morgado L.N."/>
            <person name="Niskanen T."/>
            <person name="Noordeloos M.E."/>
            <person name="Ohm R.A."/>
            <person name="Ortiz-Santana B."/>
            <person name="Ovrebo C."/>
            <person name="Racz N."/>
            <person name="Riley R."/>
            <person name="Savchenko A."/>
            <person name="Shiryaev A."/>
            <person name="Soop K."/>
            <person name="Spirin V."/>
            <person name="Szebenyi C."/>
            <person name="Tomsovsky M."/>
            <person name="Tulloss R.E."/>
            <person name="Uehling J."/>
            <person name="Grigoriev I.V."/>
            <person name="Vagvolgyi C."/>
            <person name="Papp T."/>
            <person name="Martin F.M."/>
            <person name="Miettinen O."/>
            <person name="Hibbett D.S."/>
            <person name="Nagy L.G."/>
        </authorList>
    </citation>
    <scope>NUCLEOTIDE SEQUENCE [LARGE SCALE GENOMIC DNA]</scope>
    <source>
        <strain evidence="2 3">CBS 962.96</strain>
    </source>
</reference>
<dbReference type="EMBL" id="ML179261">
    <property type="protein sequence ID" value="THU93003.1"/>
    <property type="molecule type" value="Genomic_DNA"/>
</dbReference>
<dbReference type="OrthoDB" id="3247971at2759"/>
<evidence type="ECO:0000256" key="1">
    <source>
        <dbReference type="SAM" id="MobiDB-lite"/>
    </source>
</evidence>
<evidence type="ECO:0000313" key="3">
    <source>
        <dbReference type="Proteomes" id="UP000297245"/>
    </source>
</evidence>
<accession>A0A4S8LV55</accession>
<keyword evidence="3" id="KW-1185">Reference proteome</keyword>
<evidence type="ECO:0000313" key="2">
    <source>
        <dbReference type="EMBL" id="THU93003.1"/>
    </source>
</evidence>